<evidence type="ECO:0000313" key="2">
    <source>
        <dbReference type="Proteomes" id="UP000834106"/>
    </source>
</evidence>
<organism evidence="1 2">
    <name type="scientific">Fraxinus pennsylvanica</name>
    <dbReference type="NCBI Taxonomy" id="56036"/>
    <lineage>
        <taxon>Eukaryota</taxon>
        <taxon>Viridiplantae</taxon>
        <taxon>Streptophyta</taxon>
        <taxon>Embryophyta</taxon>
        <taxon>Tracheophyta</taxon>
        <taxon>Spermatophyta</taxon>
        <taxon>Magnoliopsida</taxon>
        <taxon>eudicotyledons</taxon>
        <taxon>Gunneridae</taxon>
        <taxon>Pentapetalae</taxon>
        <taxon>asterids</taxon>
        <taxon>lamiids</taxon>
        <taxon>Lamiales</taxon>
        <taxon>Oleaceae</taxon>
        <taxon>Oleeae</taxon>
        <taxon>Fraxinus</taxon>
    </lineage>
</organism>
<sequence>MFLHIFRSISLAVAPQSIAQGKTYSYAKPCESSCGNIEVSYPFGIGMELGYLSNFITRFNNPTTSDVKEMMEKALDVYQAHPLPLLGAMLKKFLANIEPAVRWSKQLRRQTKGLNRKKDW</sequence>
<proteinExistence type="predicted"/>
<dbReference type="Pfam" id="PF14476">
    <property type="entry name" value="Chloroplast_duf"/>
    <property type="match status" value="1"/>
</dbReference>
<dbReference type="PANTHER" id="PTHR33358">
    <property type="entry name" value="F-BOX PROTEIN WITH A DOMAIN PROTEIN"/>
    <property type="match status" value="1"/>
</dbReference>
<gene>
    <name evidence="1" type="ORF">FPE_LOCUS26798</name>
</gene>
<protein>
    <submittedName>
        <fullName evidence="1">Uncharacterized protein</fullName>
    </submittedName>
</protein>
<dbReference type="PANTHER" id="PTHR33358:SF12">
    <property type="entry name" value="F-BOX PROTEIN WITH A DOMAIN PROTEIN"/>
    <property type="match status" value="1"/>
</dbReference>
<dbReference type="AlphaFoldDB" id="A0AAD2E7Q9"/>
<evidence type="ECO:0000313" key="1">
    <source>
        <dbReference type="EMBL" id="CAI9779368.1"/>
    </source>
</evidence>
<dbReference type="Proteomes" id="UP000834106">
    <property type="component" value="Chromosome 16"/>
</dbReference>
<name>A0AAD2E7Q9_9LAMI</name>
<dbReference type="InterPro" id="IPR027949">
    <property type="entry name" value="Chloroplast_duf"/>
</dbReference>
<keyword evidence="2" id="KW-1185">Reference proteome</keyword>
<dbReference type="EMBL" id="OU503051">
    <property type="protein sequence ID" value="CAI9779368.1"/>
    <property type="molecule type" value="Genomic_DNA"/>
</dbReference>
<reference evidence="1" key="1">
    <citation type="submission" date="2023-05" db="EMBL/GenBank/DDBJ databases">
        <authorList>
            <person name="Huff M."/>
        </authorList>
    </citation>
    <scope>NUCLEOTIDE SEQUENCE</scope>
</reference>
<accession>A0AAD2E7Q9</accession>